<dbReference type="InterPro" id="IPR036179">
    <property type="entry name" value="Ig-like_dom_sf"/>
</dbReference>
<dbReference type="GeneID" id="114253227"/>
<dbReference type="InterPro" id="IPR043502">
    <property type="entry name" value="DNA/RNA_pol_sf"/>
</dbReference>
<dbReference type="SUPFAM" id="SSF49265">
    <property type="entry name" value="Fibronectin type III"/>
    <property type="match status" value="3"/>
</dbReference>
<dbReference type="Pfam" id="PF00047">
    <property type="entry name" value="ig"/>
    <property type="match status" value="1"/>
</dbReference>
<dbReference type="SUPFAM" id="SSF48726">
    <property type="entry name" value="Immunoglobulin"/>
    <property type="match status" value="8"/>
</dbReference>
<feature type="domain" description="Ig-like" evidence="19">
    <location>
        <begin position="1447"/>
        <end position="1530"/>
    </location>
</feature>
<evidence type="ECO:0000256" key="13">
    <source>
        <dbReference type="ARBA" id="ARBA00022989"/>
    </source>
</evidence>
<keyword evidence="11" id="KW-0130">Cell adhesion</keyword>
<dbReference type="KEGG" id="bman:114253227"/>
<keyword evidence="10" id="KW-0378">Hydrolase</keyword>
<evidence type="ECO:0000256" key="14">
    <source>
        <dbReference type="ARBA" id="ARBA00023136"/>
    </source>
</evidence>
<accession>A0A6J2KNU0</accession>
<feature type="domain" description="Ig-like" evidence="19">
    <location>
        <begin position="1263"/>
        <end position="1346"/>
    </location>
</feature>
<dbReference type="InterPro" id="IPR007110">
    <property type="entry name" value="Ig-like_dom"/>
</dbReference>
<proteinExistence type="predicted"/>
<dbReference type="Pfam" id="PF07679">
    <property type="entry name" value="I-set"/>
    <property type="match status" value="2"/>
</dbReference>
<dbReference type="SUPFAM" id="SSF56672">
    <property type="entry name" value="DNA/RNA polymerases"/>
    <property type="match status" value="1"/>
</dbReference>
<dbReference type="GO" id="GO:0042575">
    <property type="term" value="C:DNA polymerase complex"/>
    <property type="evidence" value="ECO:0007669"/>
    <property type="project" value="UniProtKB-ARBA"/>
</dbReference>
<dbReference type="InterPro" id="IPR021109">
    <property type="entry name" value="Peptidase_aspartic_dom_sf"/>
</dbReference>
<dbReference type="GO" id="GO:0016787">
    <property type="term" value="F:hydrolase activity"/>
    <property type="evidence" value="ECO:0007669"/>
    <property type="project" value="UniProtKB-KW"/>
</dbReference>
<dbReference type="PROSITE" id="PS50994">
    <property type="entry name" value="INTEGRASE"/>
    <property type="match status" value="1"/>
</dbReference>
<dbReference type="InterPro" id="IPR003961">
    <property type="entry name" value="FN3_dom"/>
</dbReference>
<dbReference type="GO" id="GO:0007155">
    <property type="term" value="P:cell adhesion"/>
    <property type="evidence" value="ECO:0007669"/>
    <property type="project" value="UniProtKB-KW"/>
</dbReference>
<evidence type="ECO:0000259" key="21">
    <source>
        <dbReference type="PROSITE" id="PS50994"/>
    </source>
</evidence>
<dbReference type="FunFam" id="2.60.40.10:FF:000028">
    <property type="entry name" value="Neuronal cell adhesion molecule"/>
    <property type="match status" value="1"/>
</dbReference>
<name>A0A6J2KNU0_BOMMA</name>
<feature type="domain" description="Fibronectin type-III" evidence="20">
    <location>
        <begin position="1778"/>
        <end position="1880"/>
    </location>
</feature>
<dbReference type="FunFam" id="2.60.40.10:FF:000017">
    <property type="entry name" value="Down syndrome cell adhesion molecule b"/>
    <property type="match status" value="1"/>
</dbReference>
<feature type="transmembrane region" description="Helical" evidence="18">
    <location>
        <begin position="2378"/>
        <end position="2400"/>
    </location>
</feature>
<evidence type="ECO:0000313" key="22">
    <source>
        <dbReference type="Proteomes" id="UP000504629"/>
    </source>
</evidence>
<keyword evidence="9" id="KW-0255">Endonuclease</keyword>
<dbReference type="InterPro" id="IPR043128">
    <property type="entry name" value="Rev_trsase/Diguanyl_cyclase"/>
</dbReference>
<evidence type="ECO:0000256" key="11">
    <source>
        <dbReference type="ARBA" id="ARBA00022889"/>
    </source>
</evidence>
<dbReference type="FunFam" id="3.10.20.370:FF:000001">
    <property type="entry name" value="Retrovirus-related Pol polyprotein from transposon 17.6-like protein"/>
    <property type="match status" value="1"/>
</dbReference>
<dbReference type="PROSITE" id="PS50853">
    <property type="entry name" value="FN3"/>
    <property type="match status" value="4"/>
</dbReference>
<evidence type="ECO:0000256" key="4">
    <source>
        <dbReference type="ARBA" id="ARBA00022692"/>
    </source>
</evidence>
<dbReference type="SUPFAM" id="SSF53098">
    <property type="entry name" value="Ribonuclease H-like"/>
    <property type="match status" value="1"/>
</dbReference>
<evidence type="ECO:0000256" key="16">
    <source>
        <dbReference type="ARBA" id="ARBA00023319"/>
    </source>
</evidence>
<dbReference type="CDD" id="cd00096">
    <property type="entry name" value="Ig"/>
    <property type="match status" value="2"/>
</dbReference>
<evidence type="ECO:0000256" key="15">
    <source>
        <dbReference type="ARBA" id="ARBA00023157"/>
    </source>
</evidence>
<keyword evidence="13 18" id="KW-1133">Transmembrane helix</keyword>
<dbReference type="SMART" id="SM00408">
    <property type="entry name" value="IGc2"/>
    <property type="match status" value="9"/>
</dbReference>
<feature type="domain" description="Ig-like" evidence="19">
    <location>
        <begin position="1549"/>
        <end position="1659"/>
    </location>
</feature>
<evidence type="ECO:0000256" key="8">
    <source>
        <dbReference type="ARBA" id="ARBA00022737"/>
    </source>
</evidence>
<keyword evidence="14 18" id="KW-0472">Membrane</keyword>
<dbReference type="SMART" id="SM00409">
    <property type="entry name" value="IG"/>
    <property type="match status" value="9"/>
</dbReference>
<dbReference type="Proteomes" id="UP000504629">
    <property type="component" value="Unplaced"/>
</dbReference>
<keyword evidence="3" id="KW-0808">Transferase</keyword>
<keyword evidence="8" id="KW-0677">Repeat</keyword>
<keyword evidence="4 18" id="KW-0812">Transmembrane</keyword>
<dbReference type="InterPro" id="IPR013098">
    <property type="entry name" value="Ig_I-set"/>
</dbReference>
<dbReference type="Pfam" id="PF17917">
    <property type="entry name" value="RT_RNaseH"/>
    <property type="match status" value="1"/>
</dbReference>
<dbReference type="FunFam" id="2.60.40.10:FF:000333">
    <property type="entry name" value="Down syndrome cell adhesion molecule"/>
    <property type="match status" value="1"/>
</dbReference>
<dbReference type="FunFam" id="3.30.70.270:FF:000020">
    <property type="entry name" value="Transposon Tf2-6 polyprotein-like Protein"/>
    <property type="match status" value="1"/>
</dbReference>
<reference evidence="23" key="1">
    <citation type="submission" date="2025-08" db="UniProtKB">
        <authorList>
            <consortium name="RefSeq"/>
        </authorList>
    </citation>
    <scope>IDENTIFICATION</scope>
    <source>
        <tissue evidence="23">Silk gland</tissue>
    </source>
</reference>
<keyword evidence="22" id="KW-1185">Reference proteome</keyword>
<dbReference type="GO" id="GO:0003964">
    <property type="term" value="F:RNA-directed DNA polymerase activity"/>
    <property type="evidence" value="ECO:0007669"/>
    <property type="project" value="UniProtKB-KW"/>
</dbReference>
<dbReference type="GO" id="GO:0016020">
    <property type="term" value="C:membrane"/>
    <property type="evidence" value="ECO:0007669"/>
    <property type="project" value="UniProtKB-SubCell"/>
</dbReference>
<evidence type="ECO:0000256" key="12">
    <source>
        <dbReference type="ARBA" id="ARBA00022918"/>
    </source>
</evidence>
<dbReference type="FunFam" id="1.10.340.70:FF:000001">
    <property type="entry name" value="Retrovirus-related Pol polyprotein from transposon gypsy-like Protein"/>
    <property type="match status" value="1"/>
</dbReference>
<keyword evidence="7" id="KW-0732">Signal</keyword>
<feature type="domain" description="Ig-like" evidence="19">
    <location>
        <begin position="1353"/>
        <end position="1442"/>
    </location>
</feature>
<keyword evidence="12" id="KW-0695">RNA-directed DNA polymerase</keyword>
<dbReference type="Gene3D" id="3.30.70.270">
    <property type="match status" value="1"/>
</dbReference>
<dbReference type="SMART" id="SM00060">
    <property type="entry name" value="FN3"/>
    <property type="match status" value="6"/>
</dbReference>
<evidence type="ECO:0000256" key="1">
    <source>
        <dbReference type="ARBA" id="ARBA00004167"/>
    </source>
</evidence>
<evidence type="ECO:0000259" key="19">
    <source>
        <dbReference type="PROSITE" id="PS50835"/>
    </source>
</evidence>
<dbReference type="GO" id="GO:0048812">
    <property type="term" value="P:neuron projection morphogenesis"/>
    <property type="evidence" value="ECO:0007669"/>
    <property type="project" value="UniProtKB-ARBA"/>
</dbReference>
<keyword evidence="16" id="KW-0393">Immunoglobulin domain</keyword>
<dbReference type="InterPro" id="IPR013783">
    <property type="entry name" value="Ig-like_fold"/>
</dbReference>
<evidence type="ECO:0000256" key="5">
    <source>
        <dbReference type="ARBA" id="ARBA00022695"/>
    </source>
</evidence>
<evidence type="ECO:0000256" key="6">
    <source>
        <dbReference type="ARBA" id="ARBA00022722"/>
    </source>
</evidence>
<keyword evidence="6" id="KW-0540">Nuclease</keyword>
<feature type="domain" description="Integrase catalytic" evidence="21">
    <location>
        <begin position="581"/>
        <end position="744"/>
    </location>
</feature>
<evidence type="ECO:0000256" key="17">
    <source>
        <dbReference type="SAM" id="MobiDB-lite"/>
    </source>
</evidence>
<dbReference type="Pfam" id="PF13927">
    <property type="entry name" value="Ig_3"/>
    <property type="match status" value="4"/>
</dbReference>
<dbReference type="GO" id="GO:0004519">
    <property type="term" value="F:endonuclease activity"/>
    <property type="evidence" value="ECO:0007669"/>
    <property type="project" value="UniProtKB-KW"/>
</dbReference>
<evidence type="ECO:0000256" key="18">
    <source>
        <dbReference type="SAM" id="Phobius"/>
    </source>
</evidence>
<dbReference type="Pfam" id="PF00665">
    <property type="entry name" value="rve"/>
    <property type="match status" value="1"/>
</dbReference>
<dbReference type="GO" id="GO:0015074">
    <property type="term" value="P:DNA integration"/>
    <property type="evidence" value="ECO:0007669"/>
    <property type="project" value="InterPro"/>
</dbReference>
<dbReference type="PROSITE" id="PS50835">
    <property type="entry name" value="IG_LIKE"/>
    <property type="match status" value="9"/>
</dbReference>
<dbReference type="InterPro" id="IPR050951">
    <property type="entry name" value="Retrovirus_Pol_polyprotein"/>
</dbReference>
<gene>
    <name evidence="23" type="primary">LOC114253227</name>
</gene>
<organism evidence="22 23">
    <name type="scientific">Bombyx mandarina</name>
    <name type="common">Wild silk moth</name>
    <name type="synonym">Wild silkworm</name>
    <dbReference type="NCBI Taxonomy" id="7092"/>
    <lineage>
        <taxon>Eukaryota</taxon>
        <taxon>Metazoa</taxon>
        <taxon>Ecdysozoa</taxon>
        <taxon>Arthropoda</taxon>
        <taxon>Hexapoda</taxon>
        <taxon>Insecta</taxon>
        <taxon>Pterygota</taxon>
        <taxon>Neoptera</taxon>
        <taxon>Endopterygota</taxon>
        <taxon>Lepidoptera</taxon>
        <taxon>Glossata</taxon>
        <taxon>Ditrysia</taxon>
        <taxon>Bombycoidea</taxon>
        <taxon>Bombycidae</taxon>
        <taxon>Bombycinae</taxon>
        <taxon>Bombyx</taxon>
    </lineage>
</organism>
<dbReference type="InterPro" id="IPR003599">
    <property type="entry name" value="Ig_sub"/>
</dbReference>
<dbReference type="InterPro" id="IPR012337">
    <property type="entry name" value="RNaseH-like_sf"/>
</dbReference>
<sequence>MDVLTTILPVRLEHIVINIPFIIFPDSNDNETLLGIDFINAAKVIIDFHRHEWYFSTDAKVHYKLLFEPMSRGVCIASTNMLRDDEGMHLQSAERQALSEFLIRHESIFTAGGGPTPFIEHCIDTGDHPPIAVPPYRLNPSKKETMKNEIEKMLADDIIEECESAWCSPALMIPKSNEGFQQHLQDLEAVFRRFSEFKLHVNREKCTFAKERVRYLGHVITPDGVSPDPEKVSAVLNMLEPSNLKHLRTFLQTCSWFRKFIPNFSKIAEPLTRLTKKNYTWSWGPEQTQAFKELKRLLTTAPVLVQANFKQPLVLRTDASNYALGAVLAQGEGKDERPIEYASRLLTAAERNYSTTEREALAVVWAVERFRPYLDGQPIIIGSDHQPLRWLLSLKSPAGRLVRWALKLQEFDIRFEYTPGKANVVADTLSRPICSNETQNNCGICSVICDLPTKSPTQLRQDQLTDPEIQKIVTELEGVDELAAKRWSERGFLMEQGVLYRLNPDSDAEAPQLVIPAHQVTDVLKELHDAPTAGHAGIDRTYQQVSRLFYFTGMRRIITDYVKACIHCQRYKAANTKPPGLLQTPVMNQRNEVLAVDLFGPLPPGKQGERWILLIEDTATRWTELFPLKEATAEACAHVLIEEYFMRFGLPRRLVSDNGVQFISAVMRQCMSILGIKQNLIPLYHPEANPAERKNRDLKTLFARLTSKFVPKRDGPYRIVKKVSPTTYHVAHVDKPDEVLGKYHVNDLTLYRENQSDALPRPVMPKKKRGRPPKNVKTDSRVPGHMTTRHAEPCAEAPRLSPAAGGMVGLAPVPQPSSNEMLVQERGRPPGLEGEHVLPDGKLVLGARRSLLEAGSGASGAVLRCKATNKAGTVLSRPVILQPVEDGVLTHTARQLTPAKVGGSVLMRCEVSPQVGLVEVTWLQDGLPLSSGYLTSDSRWTAGAGGLLLGTDLTQADIQAEYSCLAVDTLSPALKLTTDDSCWLENIELSSVEAQTGDTVILPCILRHVSDDSVTWQRQDSSGTWSSANDGSARGGALIFPAVRPDHAAKYSCSYGSGSSQRLLIRLIVYEPLILTVAPNPLTLGTGGTGQFNCSVRGGRGNGITLSWQHEGRPLHAPQARLSVGPVRSHHAGTYQCTAHDHTDTAVAGAELVLADRPPRLVSTFSEAVTRIGQSIALKCAATGLPSPRILWTLDDRPLPSAPDKYNVNTRGETVPGADEGTVVSTLSITIRTADEGGRYGCNATNSRGSHVHHARLNVYGPPNIRYLHAIHVKTDNDVKLHCPYSGYPIKEVVWRREDGSLVDVAMEAGDERGILRLHSVRSAASGSYTCEVRAESGELARRTVRIEVHKPPKIADFHFPEELEVGGSTQATCSLITGDKPIQFTWQKDNLPIPSALKTEQKNMDFFSILIIQDLTSAHSGEYTCKASNDFGSVSHSAPLIVKESPTWVWRAQNISVSAGAVLLLPCSAKGQPTPRISWEYSADGDNWRHVLWSQSEASDMGGGSVLSDGTVWLKEVTPGHEGWYRCTARVQHSFLHHAFYLDVREPPRLTRGGGGGETRWVVRGATARLTCTVRGEPEIHVHWTHDSRPLALHGSGGIETRDTNSGIITSEMTINHAGPEHAGEYRCLARNLYGADELVFRLFVKERPSIPEEVRISDVWPRKARITWRMARGAMVSHYSIQYRALNRELTTAPLDAPLPALLDTWDTPEVLNLTLGNSDLLHVASEGPSRAGAFVSGLSPDTRYALRVAAYNDVGASSYTAPLHFTTREEAPGGAPRDITVRALRARELHVTWQSPLRETWHGTLLGYTIRWWEVSEVNKGVLTEGPGSESGASADATSTTLRGLKAATRYGVTVKAYNAAGTGPSSPPHYRYTLESAPTGGPEGVECKSSGATSLRVSWGPPALDSRGGLITHYTVQYTRRDTDPMLLTQDAYLRVQGEEATISRLTPYAEYEIRIRAHTAAGDGPLSTPQVCRTDEDVPSAPGGIKLIALGERSLRASWLPPPEPNGKLTHYTLFVKDLSGSHEPNLTKVNACAESEGSSGECMKSLRGLRPSRTYEAWVRAATVAGDGPPSAAVACQTNALAPARISSFGGIAIGTAGGSLSLRCVVGGAPPPAKRWLRGGSPTHPRPPFHLDGDALLIRGLELSHADNYTCVAENPHGSDSVTWKVIVLRPPAPPGLMLLEARSRELELDLRPAQRAQGHAVAKVFTIHWRLASLEGEWRTQSATPGPIILTGLRCGSAYRVYGSAGGAPGSELTVRTSGGPPIAPPDARWIRANATHARFDTSIWGDGGCGPVALKLEWAGSGLAGARDVPVGGEVILGGLSPGARYRLAARASNEAGWTREVYEFTTTLSEGGFAEEVDAPFPATAGELALLLALCAALSLAALTILAILLRRKRSDGAAAGVSTSAEKPNCGTYKGTPHQAPKLPPDPPDVYEISPYATFAGGPGSTAGASRAYTLQLRALARHDDDAAPPHPPCCDEETCVDACDGQRRRRRRRHYCPDHGCSQDSGS</sequence>
<dbReference type="Gene3D" id="3.10.10.10">
    <property type="entry name" value="HIV Type 1 Reverse Transcriptase, subunit A, domain 1"/>
    <property type="match status" value="1"/>
</dbReference>
<feature type="domain" description="Fibronectin type-III" evidence="20">
    <location>
        <begin position="1885"/>
        <end position="1982"/>
    </location>
</feature>
<keyword evidence="15" id="KW-1015">Disulfide bond</keyword>
<dbReference type="CDD" id="cd00063">
    <property type="entry name" value="FN3"/>
    <property type="match status" value="4"/>
</dbReference>
<dbReference type="Gene3D" id="1.10.340.70">
    <property type="match status" value="1"/>
</dbReference>
<dbReference type="PANTHER" id="PTHR37984">
    <property type="entry name" value="PROTEIN CBG26694"/>
    <property type="match status" value="1"/>
</dbReference>
<evidence type="ECO:0000256" key="3">
    <source>
        <dbReference type="ARBA" id="ARBA00022679"/>
    </source>
</evidence>
<feature type="domain" description="Fibronectin type-III" evidence="20">
    <location>
        <begin position="1652"/>
        <end position="1773"/>
    </location>
</feature>
<feature type="domain" description="Ig-like" evidence="19">
    <location>
        <begin position="1159"/>
        <end position="1258"/>
    </location>
</feature>
<dbReference type="RefSeq" id="XP_028043820.1">
    <property type="nucleotide sequence ID" value="XM_028188019.1"/>
</dbReference>
<feature type="compositionally biased region" description="Basic and acidic residues" evidence="17">
    <location>
        <begin position="823"/>
        <end position="836"/>
    </location>
</feature>
<dbReference type="CDD" id="cd09274">
    <property type="entry name" value="RNase_HI_RT_Ty3"/>
    <property type="match status" value="1"/>
</dbReference>
<keyword evidence="5" id="KW-0548">Nucleotidyltransferase</keyword>
<feature type="compositionally biased region" description="Basic residues" evidence="17">
    <location>
        <begin position="764"/>
        <end position="774"/>
    </location>
</feature>
<dbReference type="Gene3D" id="3.30.420.10">
    <property type="entry name" value="Ribonuclease H-like superfamily/Ribonuclease H"/>
    <property type="match status" value="1"/>
</dbReference>
<evidence type="ECO:0000256" key="2">
    <source>
        <dbReference type="ARBA" id="ARBA00012493"/>
    </source>
</evidence>
<feature type="region of interest" description="Disordered" evidence="17">
    <location>
        <begin position="2409"/>
        <end position="2435"/>
    </location>
</feature>
<dbReference type="InterPro" id="IPR041373">
    <property type="entry name" value="RT_RNaseH"/>
</dbReference>
<evidence type="ECO:0000256" key="7">
    <source>
        <dbReference type="ARBA" id="ARBA00022729"/>
    </source>
</evidence>
<dbReference type="InterPro" id="IPR003598">
    <property type="entry name" value="Ig_sub2"/>
</dbReference>
<dbReference type="InterPro" id="IPR036116">
    <property type="entry name" value="FN3_sf"/>
</dbReference>
<dbReference type="GO" id="GO:0003676">
    <property type="term" value="F:nucleic acid binding"/>
    <property type="evidence" value="ECO:0007669"/>
    <property type="project" value="InterPro"/>
</dbReference>
<evidence type="ECO:0000256" key="10">
    <source>
        <dbReference type="ARBA" id="ARBA00022801"/>
    </source>
</evidence>
<dbReference type="Pfam" id="PF17921">
    <property type="entry name" value="Integrase_H2C2"/>
    <property type="match status" value="1"/>
</dbReference>
<feature type="domain" description="Ig-like" evidence="19">
    <location>
        <begin position="1072"/>
        <end position="1148"/>
    </location>
</feature>
<feature type="domain" description="Ig-like" evidence="19">
    <location>
        <begin position="878"/>
        <end position="966"/>
    </location>
</feature>
<dbReference type="Gene3D" id="2.40.70.10">
    <property type="entry name" value="Acid Proteases"/>
    <property type="match status" value="1"/>
</dbReference>
<feature type="domain" description="Ig-like" evidence="19">
    <location>
        <begin position="2089"/>
        <end position="2170"/>
    </location>
</feature>
<dbReference type="InterPro" id="IPR041588">
    <property type="entry name" value="Integrase_H2C2"/>
</dbReference>
<feature type="domain" description="Fibronectin type-III" evidence="20">
    <location>
        <begin position="1986"/>
        <end position="2087"/>
    </location>
</feature>
<protein>
    <recommendedName>
        <fullName evidence="2">RNA-directed DNA polymerase</fullName>
        <ecNumber evidence="2">2.7.7.49</ecNumber>
    </recommendedName>
</protein>
<dbReference type="InterPro" id="IPR013151">
    <property type="entry name" value="Immunoglobulin_dom"/>
</dbReference>
<dbReference type="InterPro" id="IPR001584">
    <property type="entry name" value="Integrase_cat-core"/>
</dbReference>
<comment type="subcellular location">
    <subcellularLocation>
        <location evidence="1">Membrane</location>
        <topology evidence="1">Single-pass membrane protein</topology>
    </subcellularLocation>
</comment>
<dbReference type="Gene3D" id="3.10.20.370">
    <property type="match status" value="1"/>
</dbReference>
<evidence type="ECO:0000256" key="9">
    <source>
        <dbReference type="ARBA" id="ARBA00022759"/>
    </source>
</evidence>
<feature type="domain" description="Ig-like" evidence="19">
    <location>
        <begin position="972"/>
        <end position="1053"/>
    </location>
</feature>
<dbReference type="EC" id="2.7.7.49" evidence="2"/>
<dbReference type="Gene3D" id="2.60.40.10">
    <property type="entry name" value="Immunoglobulins"/>
    <property type="match status" value="12"/>
</dbReference>
<dbReference type="OrthoDB" id="5969272at2759"/>
<evidence type="ECO:0000313" key="23">
    <source>
        <dbReference type="RefSeq" id="XP_028043820.1"/>
    </source>
</evidence>
<dbReference type="Pfam" id="PF00041">
    <property type="entry name" value="fn3"/>
    <property type="match status" value="4"/>
</dbReference>
<feature type="region of interest" description="Disordered" evidence="17">
    <location>
        <begin position="754"/>
        <end position="836"/>
    </location>
</feature>
<evidence type="ECO:0000259" key="20">
    <source>
        <dbReference type="PROSITE" id="PS50853"/>
    </source>
</evidence>
<dbReference type="PANTHER" id="PTHR37984:SF5">
    <property type="entry name" value="PROTEIN NYNRIN-LIKE"/>
    <property type="match status" value="1"/>
</dbReference>
<dbReference type="InterPro" id="IPR036397">
    <property type="entry name" value="RNaseH_sf"/>
</dbReference>